<organism evidence="1 2">
    <name type="scientific">Lactococcus lactis subsp. lactis</name>
    <name type="common">Streptococcus lactis</name>
    <dbReference type="NCBI Taxonomy" id="1360"/>
    <lineage>
        <taxon>Bacteria</taxon>
        <taxon>Bacillati</taxon>
        <taxon>Bacillota</taxon>
        <taxon>Bacilli</taxon>
        <taxon>Lactobacillales</taxon>
        <taxon>Streptococcaceae</taxon>
        <taxon>Lactococcus</taxon>
    </lineage>
</organism>
<comment type="caution">
    <text evidence="1">The sequence shown here is derived from an EMBL/GenBank/DDBJ whole genome shotgun (WGS) entry which is preliminary data.</text>
</comment>
<dbReference type="AlphaFoldDB" id="A0A0V8D424"/>
<gene>
    <name evidence="1" type="ORF">KF282_0089</name>
</gene>
<dbReference type="Proteomes" id="UP000053058">
    <property type="component" value="Unassembled WGS sequence"/>
</dbReference>
<accession>A0A0V8D424</accession>
<evidence type="ECO:0000313" key="1">
    <source>
        <dbReference type="EMBL" id="KSU08290.1"/>
    </source>
</evidence>
<reference evidence="2" key="1">
    <citation type="submission" date="2015-10" db="EMBL/GenBank/DDBJ databases">
        <title>Draft Genome Sequences of 11 Lactococcus lactis subspecies cremoris strains.</title>
        <authorList>
            <person name="Wels M."/>
            <person name="Backus L."/>
            <person name="Boekhorst J."/>
            <person name="Dijkstra A."/>
            <person name="Beerthuizen M."/>
            <person name="Kelly W."/>
            <person name="Siezen R."/>
            <person name="Bachmann H."/>
            <person name="Van Hijum S."/>
        </authorList>
    </citation>
    <scope>NUCLEOTIDE SEQUENCE [LARGE SCALE GENOMIC DNA]</scope>
    <source>
        <strain evidence="2">KF282</strain>
    </source>
</reference>
<sequence>MFSKDSSWGFVTSEAKTEIELFKDPISKSEHIKLGITFLFIAFSFADYSN</sequence>
<evidence type="ECO:0000313" key="2">
    <source>
        <dbReference type="Proteomes" id="UP000053058"/>
    </source>
</evidence>
<name>A0A0V8D424_LACLL</name>
<protein>
    <submittedName>
        <fullName evidence="1">Uncharacterized protein</fullName>
    </submittedName>
</protein>
<proteinExistence type="predicted"/>
<dbReference type="EMBL" id="LKLN01000005">
    <property type="protein sequence ID" value="KSU08290.1"/>
    <property type="molecule type" value="Genomic_DNA"/>
</dbReference>